<comment type="similarity">
    <text evidence="1">Belongs to the FtsK/SpoIIIE/SftA family.</text>
</comment>
<dbReference type="SUPFAM" id="SSF46785">
    <property type="entry name" value="Winged helix' DNA-binding domain"/>
    <property type="match status" value="1"/>
</dbReference>
<evidence type="ECO:0000259" key="8">
    <source>
        <dbReference type="PROSITE" id="PS50901"/>
    </source>
</evidence>
<gene>
    <name evidence="9" type="ORF">SAMN05877842_102548</name>
</gene>
<dbReference type="Pfam" id="PF01580">
    <property type="entry name" value="FtsK_SpoIIIE"/>
    <property type="match status" value="1"/>
</dbReference>
<dbReference type="SMART" id="SM00843">
    <property type="entry name" value="Ftsk_gamma"/>
    <property type="match status" value="1"/>
</dbReference>
<dbReference type="GO" id="GO:0005524">
    <property type="term" value="F:ATP binding"/>
    <property type="evidence" value="ECO:0007669"/>
    <property type="project" value="UniProtKB-UniRule"/>
</dbReference>
<evidence type="ECO:0000256" key="7">
    <source>
        <dbReference type="SAM" id="MobiDB-lite"/>
    </source>
</evidence>
<evidence type="ECO:0000256" key="3">
    <source>
        <dbReference type="ARBA" id="ARBA00022829"/>
    </source>
</evidence>
<proteinExistence type="inferred from homology"/>
<dbReference type="CDD" id="cd01127">
    <property type="entry name" value="TrwB_TraG_TraD_VirD4"/>
    <property type="match status" value="1"/>
</dbReference>
<evidence type="ECO:0000313" key="10">
    <source>
        <dbReference type="Proteomes" id="UP000219252"/>
    </source>
</evidence>
<evidence type="ECO:0000256" key="6">
    <source>
        <dbReference type="PROSITE-ProRule" id="PRU00289"/>
    </source>
</evidence>
<dbReference type="Gene3D" id="3.40.50.300">
    <property type="entry name" value="P-loop containing nucleotide triphosphate hydrolases"/>
    <property type="match status" value="1"/>
</dbReference>
<evidence type="ECO:0000256" key="5">
    <source>
        <dbReference type="ARBA" id="ARBA00023125"/>
    </source>
</evidence>
<dbReference type="InterPro" id="IPR036388">
    <property type="entry name" value="WH-like_DNA-bd_sf"/>
</dbReference>
<keyword evidence="10" id="KW-1185">Reference proteome</keyword>
<dbReference type="Gene3D" id="3.30.980.40">
    <property type="match status" value="1"/>
</dbReference>
<dbReference type="Pfam" id="PF17854">
    <property type="entry name" value="FtsK_alpha"/>
    <property type="match status" value="1"/>
</dbReference>
<dbReference type="GO" id="GO:0007059">
    <property type="term" value="P:chromosome segregation"/>
    <property type="evidence" value="ECO:0007669"/>
    <property type="project" value="UniProtKB-KW"/>
</dbReference>
<dbReference type="InterPro" id="IPR050206">
    <property type="entry name" value="FtsK/SpoIIIE/SftA"/>
</dbReference>
<dbReference type="PANTHER" id="PTHR22683:SF42">
    <property type="entry name" value="DNA TRANSLOCASE SFTA"/>
    <property type="match status" value="1"/>
</dbReference>
<dbReference type="OrthoDB" id="9807790at2"/>
<dbReference type="InterPro" id="IPR041027">
    <property type="entry name" value="FtsK_alpha"/>
</dbReference>
<organism evidence="9 10">
    <name type="scientific">Ureibacillus acetophenoni</name>
    <dbReference type="NCBI Taxonomy" id="614649"/>
    <lineage>
        <taxon>Bacteria</taxon>
        <taxon>Bacillati</taxon>
        <taxon>Bacillota</taxon>
        <taxon>Bacilli</taxon>
        <taxon>Bacillales</taxon>
        <taxon>Caryophanaceae</taxon>
        <taxon>Ureibacillus</taxon>
    </lineage>
</organism>
<keyword evidence="3" id="KW-0159">Chromosome partition</keyword>
<dbReference type="InterPro" id="IPR002543">
    <property type="entry name" value="FtsK_dom"/>
</dbReference>
<dbReference type="SUPFAM" id="SSF52540">
    <property type="entry name" value="P-loop containing nucleoside triphosphate hydrolases"/>
    <property type="match status" value="1"/>
</dbReference>
<dbReference type="InterPro" id="IPR027417">
    <property type="entry name" value="P-loop_NTPase"/>
</dbReference>
<accession>A0A285U8K8</accession>
<feature type="region of interest" description="Disordered" evidence="7">
    <location>
        <begin position="460"/>
        <end position="485"/>
    </location>
</feature>
<sequence length="981" mass="111942">MNWFKKKFNRFFTEDIDQYEDDVPFDDEEEVIEEEKTNETNNRRSFRFPIIADDEIDQFKHDTDPINTKSNINRTYEPENYKETPSKIVYDVEVSGIRELLEQRRNGKGKTVRRQSIQNKQLQPKQKLSTNEYKKSSKKQIEIENTEIQEATRRRFVPTQVPSPVHGFKKPSTINQLLNQKNEQKNTQSNNTKTEVSNSAVEEVVLASQEVASTVMLNNEVKVNNVQIEQPTHDKTDKNINEHVKMDNVQNSHDQLLVQQLANDELSMNDNFKSLEVNKEEEKEELYLESIDYDDVVETYDDNIEDCDEIDDYDEEFIDENELETVKDVEEIVDDEIVIEFNEIETDMVEELEEFEDVEVTVNNEEALEIEEVISQEFQEEDINDQEEEESALNSTATVVDDENETLPKEILAQPLNNVEEEQIIHNDDNKDNKISSGSKIPFNVIMLKSDKEKLKLKQSLQKVNPPSIEQVETKNDENSAKPTLSVDQNLPQEDIVEKVDEVEVAELQDSYVEYEKPTYDYLIPPEGKTEDREWMESQANNLVESLSHFQVTAQIESIVQGPAVTQFEITVGHGTKVSKIKNLADDLKLALAAKDIRIQAPIPGKSSIGIEIPNRISRAVRLSEVVRSEMFNESESPLEAALGLDLTGKPITIDLRKMPHGLIAGATGSGKSVCINSILVSLLYKADPHELKLMLIDPKVVELAPFNNIPHLVSPVITDVKTATAALKWAVDEMERRYQLFAHVGVRDLSRYNKQAEKNGNKNKLPYILIVIDELADLMMMAPSDVEESIARIAQKARACGIHLIVATQRPSVDVITGLIKSNIPTRIAFAVSSQIDSRTILDSQGAERLLGRGDMLYLGNGMSAPIRIQGTFVTDDEIEEIIDHVRSQGTPNYMFEHEELLKKTEMVEEYDELFEEVCRFVYEQGTASTSSIQRNYQIGYNRAARMMDLLEKNGFISEQRGSKPREVYITEADLNSMFN</sequence>
<name>A0A285U8K8_9BACL</name>
<dbReference type="Pfam" id="PF09397">
    <property type="entry name" value="FtsK_gamma"/>
    <property type="match status" value="1"/>
</dbReference>
<dbReference type="EMBL" id="OBQC01000002">
    <property type="protein sequence ID" value="SOC36621.1"/>
    <property type="molecule type" value="Genomic_DNA"/>
</dbReference>
<evidence type="ECO:0000256" key="4">
    <source>
        <dbReference type="ARBA" id="ARBA00022840"/>
    </source>
</evidence>
<dbReference type="SMART" id="SM00382">
    <property type="entry name" value="AAA"/>
    <property type="match status" value="1"/>
</dbReference>
<feature type="compositionally biased region" description="Polar residues" evidence="7">
    <location>
        <begin position="114"/>
        <end position="131"/>
    </location>
</feature>
<dbReference type="InterPro" id="IPR018541">
    <property type="entry name" value="Ftsk_gamma"/>
</dbReference>
<feature type="binding site" evidence="6">
    <location>
        <begin position="666"/>
        <end position="673"/>
    </location>
    <ligand>
        <name>ATP</name>
        <dbReference type="ChEBI" id="CHEBI:30616"/>
    </ligand>
</feature>
<dbReference type="InterPro" id="IPR036390">
    <property type="entry name" value="WH_DNA-bd_sf"/>
</dbReference>
<evidence type="ECO:0000313" key="9">
    <source>
        <dbReference type="EMBL" id="SOC36621.1"/>
    </source>
</evidence>
<protein>
    <submittedName>
        <fullName evidence="9">DNA translocase FtsK</fullName>
    </submittedName>
</protein>
<evidence type="ECO:0000256" key="1">
    <source>
        <dbReference type="ARBA" id="ARBA00006474"/>
    </source>
</evidence>
<dbReference type="Gene3D" id="1.10.10.10">
    <property type="entry name" value="Winged helix-like DNA-binding domain superfamily/Winged helix DNA-binding domain"/>
    <property type="match status" value="1"/>
</dbReference>
<feature type="region of interest" description="Disordered" evidence="7">
    <location>
        <begin position="104"/>
        <end position="136"/>
    </location>
</feature>
<dbReference type="PANTHER" id="PTHR22683">
    <property type="entry name" value="SPORULATION PROTEIN RELATED"/>
    <property type="match status" value="1"/>
</dbReference>
<dbReference type="AlphaFoldDB" id="A0A285U8K8"/>
<reference evidence="10" key="1">
    <citation type="submission" date="2017-08" db="EMBL/GenBank/DDBJ databases">
        <authorList>
            <person name="Varghese N."/>
            <person name="Submissions S."/>
        </authorList>
    </citation>
    <scope>NUCLEOTIDE SEQUENCE [LARGE SCALE GENOMIC DNA]</scope>
    <source>
        <strain evidence="10">JC23</strain>
    </source>
</reference>
<evidence type="ECO:0000256" key="2">
    <source>
        <dbReference type="ARBA" id="ARBA00022741"/>
    </source>
</evidence>
<keyword evidence="5" id="KW-0238">DNA-binding</keyword>
<dbReference type="Proteomes" id="UP000219252">
    <property type="component" value="Unassembled WGS sequence"/>
</dbReference>
<keyword evidence="2 6" id="KW-0547">Nucleotide-binding</keyword>
<dbReference type="GO" id="GO:0003677">
    <property type="term" value="F:DNA binding"/>
    <property type="evidence" value="ECO:0007669"/>
    <property type="project" value="UniProtKB-KW"/>
</dbReference>
<feature type="domain" description="FtsK" evidence="8">
    <location>
        <begin position="649"/>
        <end position="840"/>
    </location>
</feature>
<keyword evidence="4 6" id="KW-0067">ATP-binding</keyword>
<dbReference type="RefSeq" id="WP_097148591.1">
    <property type="nucleotide sequence ID" value="NZ_OBQC01000002.1"/>
</dbReference>
<dbReference type="InterPro" id="IPR003593">
    <property type="entry name" value="AAA+_ATPase"/>
</dbReference>
<dbReference type="PROSITE" id="PS50901">
    <property type="entry name" value="FTSK"/>
    <property type="match status" value="1"/>
</dbReference>